<evidence type="ECO:0000313" key="2">
    <source>
        <dbReference type="Proteomes" id="UP000480164"/>
    </source>
</evidence>
<sequence>MAWEQVLLLLLYSRQFCYGEGSETRGTCILPRMKLIAITLQCCNEIAANDADKTTAFSLLHQILAWLDSGEGCFALVKNLIKESEQDPESKQSEAFGRLLHQIEQHAVTFPAYGYSKRPLYSHYALYKSLTDPIAAMQKLLATGDAVNDSLVPVIFSSIQKYLHDRYHTAPYHSFKRTLESEIYDAGKAIDSADGLADFCQRYPEAIEKKALLSMIKATLFEPFSWRVLDAFDLFAVPQNEKKNLSFTHSVFRDVCSISTHDQALQLGFRSGLLKNLIQLGLIDEVMKEVKEKLLHFAGGNTHEVWRADTPAQDYAQAFDQLDRWYYHGKTELFSSLDQLPKLIGSLIATDIKLRQGLFDDRLRVSPLSHLPARLSAQQIASLSTSLIHACLYRNNPAALLVTKAFSPSSLRSTAAAQKDLPAEQRLTQAIEEFILLVKHSSAGNGSGSVSEYNNKMMAEWADCSNIKSAVERIKKAHNYLLPLAGENIRGINAYRYILNQRSQGLTGTVPYPINTPFPLPLWSSLFRFQPEDKPATAPPEAAAD</sequence>
<dbReference type="RefSeq" id="WP_154750851.1">
    <property type="nucleotide sequence ID" value="NZ_WLZX01000001.1"/>
</dbReference>
<dbReference type="Proteomes" id="UP000480164">
    <property type="component" value="Unassembled WGS sequence"/>
</dbReference>
<proteinExistence type="predicted"/>
<accession>A0ABW9R673</accession>
<reference evidence="1 2" key="1">
    <citation type="submission" date="2019-11" db="EMBL/GenBank/DDBJ databases">
        <title>Erwinia sp. nov., isolated from feces of birds in Tibet plateau of China.</title>
        <authorList>
            <person name="Ge Y."/>
        </authorList>
    </citation>
    <scope>NUCLEOTIDE SEQUENCE [LARGE SCALE GENOMIC DNA]</scope>
    <source>
        <strain evidence="1 2">J316</strain>
    </source>
</reference>
<dbReference type="EMBL" id="WLZX01000001">
    <property type="protein sequence ID" value="MTD25508.1"/>
    <property type="molecule type" value="Genomic_DNA"/>
</dbReference>
<gene>
    <name evidence="1" type="ORF">GK011_00895</name>
</gene>
<keyword evidence="2" id="KW-1185">Reference proteome</keyword>
<name>A0ABW9R673_9GAMM</name>
<protein>
    <submittedName>
        <fullName evidence="1">Uncharacterized protein</fullName>
    </submittedName>
</protein>
<organism evidence="1 2">
    <name type="scientific">Erwinia sorbitola</name>
    <dbReference type="NCBI Taxonomy" id="2681984"/>
    <lineage>
        <taxon>Bacteria</taxon>
        <taxon>Pseudomonadati</taxon>
        <taxon>Pseudomonadota</taxon>
        <taxon>Gammaproteobacteria</taxon>
        <taxon>Enterobacterales</taxon>
        <taxon>Erwiniaceae</taxon>
        <taxon>Erwinia</taxon>
    </lineage>
</organism>
<evidence type="ECO:0000313" key="1">
    <source>
        <dbReference type="EMBL" id="MTD25508.1"/>
    </source>
</evidence>
<comment type="caution">
    <text evidence="1">The sequence shown here is derived from an EMBL/GenBank/DDBJ whole genome shotgun (WGS) entry which is preliminary data.</text>
</comment>